<comment type="caution">
    <text evidence="3">The sequence shown here is derived from an EMBL/GenBank/DDBJ whole genome shotgun (WGS) entry which is preliminary data.</text>
</comment>
<dbReference type="AlphaFoldDB" id="A0AAD2K5H0"/>
<keyword evidence="4" id="KW-1185">Reference proteome</keyword>
<dbReference type="InterPro" id="IPR053216">
    <property type="entry name" value="Appressorial_penetr-assoc"/>
</dbReference>
<accession>A0AAD2K5H0</accession>
<dbReference type="EMBL" id="CAVNYO010000440">
    <property type="protein sequence ID" value="CAK5279866.1"/>
    <property type="molecule type" value="Genomic_DNA"/>
</dbReference>
<dbReference type="Proteomes" id="UP001295794">
    <property type="component" value="Unassembled WGS sequence"/>
</dbReference>
<dbReference type="EMBL" id="CAVNYO010000078">
    <property type="protein sequence ID" value="CAK5264984.1"/>
    <property type="molecule type" value="Genomic_DNA"/>
</dbReference>
<protein>
    <submittedName>
        <fullName evidence="3">Uncharacterized protein</fullName>
    </submittedName>
</protein>
<proteinExistence type="predicted"/>
<feature type="chain" id="PRO_5042440845" evidence="1">
    <location>
        <begin position="19"/>
        <end position="302"/>
    </location>
</feature>
<gene>
    <name evidence="3" type="ORF">MYCIT1_LOCUS30170</name>
    <name evidence="2" type="ORF">MYCIT1_LOCUS5613</name>
</gene>
<evidence type="ECO:0000313" key="3">
    <source>
        <dbReference type="EMBL" id="CAK5279866.1"/>
    </source>
</evidence>
<evidence type="ECO:0000313" key="2">
    <source>
        <dbReference type="EMBL" id="CAK5264984.1"/>
    </source>
</evidence>
<evidence type="ECO:0000313" key="4">
    <source>
        <dbReference type="Proteomes" id="UP001295794"/>
    </source>
</evidence>
<organism evidence="3 4">
    <name type="scientific">Mycena citricolor</name>
    <dbReference type="NCBI Taxonomy" id="2018698"/>
    <lineage>
        <taxon>Eukaryota</taxon>
        <taxon>Fungi</taxon>
        <taxon>Dikarya</taxon>
        <taxon>Basidiomycota</taxon>
        <taxon>Agaricomycotina</taxon>
        <taxon>Agaricomycetes</taxon>
        <taxon>Agaricomycetidae</taxon>
        <taxon>Agaricales</taxon>
        <taxon>Marasmiineae</taxon>
        <taxon>Mycenaceae</taxon>
        <taxon>Mycena</taxon>
    </lineage>
</organism>
<keyword evidence="1" id="KW-0732">Signal</keyword>
<name>A0AAD2K5H0_9AGAR</name>
<dbReference type="PANTHER" id="PTHR34587">
    <property type="entry name" value="VWFA DOMAIN-CONTAINING PROTEIN"/>
    <property type="match status" value="1"/>
</dbReference>
<reference evidence="3" key="1">
    <citation type="submission" date="2023-11" db="EMBL/GenBank/DDBJ databases">
        <authorList>
            <person name="De Vega J J."/>
            <person name="De Vega J J."/>
        </authorList>
    </citation>
    <scope>NUCLEOTIDE SEQUENCE</scope>
</reference>
<evidence type="ECO:0000256" key="1">
    <source>
        <dbReference type="SAM" id="SignalP"/>
    </source>
</evidence>
<feature type="signal peptide" evidence="1">
    <location>
        <begin position="1"/>
        <end position="18"/>
    </location>
</feature>
<sequence length="302" mass="29979">MKTASIFLLGALVASAAARPAHHGHQGKGSKSSSAVPSASSSAVVSAASGAASSAAVSATSSAAAAASSAAAPPANNAAAVTGAGGLQAATTLDPSVVCTSFTNDGQNPPVAGQTASLTTTNNFINFCALTLPGTPLTNGLQVTTGSCNPAPMGLIPSVDNMPSAKFVFPKNNGSVQANTAFTAQLAVHNFQTGVFTNAQKTYFSSPQRLNTAGQIIGHTHIVIEALTAIDQTEPTDPTKFVFFKGVDNPDVGGIASAAVTAGVPAGSYRVCSINSSSNHQPVLGPVAQHGSFDDCSYFTAA</sequence>
<dbReference type="PANTHER" id="PTHR34587:SF2">
    <property type="entry name" value="G-PROTEIN COUPLED RECEPTORS FAMILY 1 PROFILE DOMAIN-CONTAINING PROTEIN"/>
    <property type="match status" value="1"/>
</dbReference>